<comment type="caution">
    <text evidence="1">The sequence shown here is derived from an EMBL/GenBank/DDBJ whole genome shotgun (WGS) entry which is preliminary data.</text>
</comment>
<accession>A0A8S9YR46</accession>
<organism evidence="1 2">
    <name type="scientific">Paragonimus skrjabini miyazakii</name>
    <dbReference type="NCBI Taxonomy" id="59628"/>
    <lineage>
        <taxon>Eukaryota</taxon>
        <taxon>Metazoa</taxon>
        <taxon>Spiralia</taxon>
        <taxon>Lophotrochozoa</taxon>
        <taxon>Platyhelminthes</taxon>
        <taxon>Trematoda</taxon>
        <taxon>Digenea</taxon>
        <taxon>Plagiorchiida</taxon>
        <taxon>Troglotremata</taxon>
        <taxon>Troglotrematidae</taxon>
        <taxon>Paragonimus</taxon>
    </lineage>
</organism>
<keyword evidence="2" id="KW-1185">Reference proteome</keyword>
<gene>
    <name evidence="1" type="ORF">EG68_05396</name>
</gene>
<evidence type="ECO:0000313" key="2">
    <source>
        <dbReference type="Proteomes" id="UP000822476"/>
    </source>
</evidence>
<sequence>MSVLRHLFNVFLCFGKYISTYTHLRDDII</sequence>
<dbReference type="EMBL" id="JTDE01002546">
    <property type="protein sequence ID" value="KAF7257212.1"/>
    <property type="molecule type" value="Genomic_DNA"/>
</dbReference>
<name>A0A8S9YR46_9TREM</name>
<evidence type="ECO:0000313" key="1">
    <source>
        <dbReference type="EMBL" id="KAF7257212.1"/>
    </source>
</evidence>
<reference evidence="1" key="1">
    <citation type="submission" date="2019-07" db="EMBL/GenBank/DDBJ databases">
        <title>Annotation for the trematode Paragonimus miyazaki's.</title>
        <authorList>
            <person name="Choi Y.-J."/>
        </authorList>
    </citation>
    <scope>NUCLEOTIDE SEQUENCE</scope>
    <source>
        <strain evidence="1">Japan</strain>
    </source>
</reference>
<dbReference type="AlphaFoldDB" id="A0A8S9YR46"/>
<proteinExistence type="predicted"/>
<dbReference type="Proteomes" id="UP000822476">
    <property type="component" value="Unassembled WGS sequence"/>
</dbReference>
<protein>
    <submittedName>
        <fullName evidence="1">Uncharacterized protein</fullName>
    </submittedName>
</protein>